<dbReference type="InterPro" id="IPR001584">
    <property type="entry name" value="Integrase_cat-core"/>
</dbReference>
<dbReference type="InterPro" id="IPR041588">
    <property type="entry name" value="Integrase_H2C2"/>
</dbReference>
<name>A0A7D9L920_PARCT</name>
<dbReference type="EMBL" id="CACRXK020015347">
    <property type="protein sequence ID" value="CAB4028243.1"/>
    <property type="molecule type" value="Genomic_DNA"/>
</dbReference>
<dbReference type="PANTHER" id="PTHR37984:SF5">
    <property type="entry name" value="PROTEIN NYNRIN-LIKE"/>
    <property type="match status" value="1"/>
</dbReference>
<feature type="region of interest" description="Disordered" evidence="1">
    <location>
        <begin position="1"/>
        <end position="50"/>
    </location>
</feature>
<protein>
    <submittedName>
        <fullName evidence="3">Gag-pol fusion</fullName>
    </submittedName>
</protein>
<dbReference type="GO" id="GO:0003676">
    <property type="term" value="F:nucleic acid binding"/>
    <property type="evidence" value="ECO:0007669"/>
    <property type="project" value="InterPro"/>
</dbReference>
<dbReference type="SUPFAM" id="SSF53098">
    <property type="entry name" value="Ribonuclease H-like"/>
    <property type="match status" value="1"/>
</dbReference>
<sequence>MGNVQASSPPSSSLPGSPPPSPPLTAPPPPTTTPPEKIIPTPPIGNPGTFEELHKKCKVKFVNMTPSPRKNDSHIVSDETEISTQENKHLTREERLGKHNTQCENLIEYLVSNKCPEGLTKNEARNLRNQAKTHLWDSTKQELFYVGIKKNVKKKVVTELKEMQDILYQYHSNPMGGHSGINNTLSKISNFYMWNGMKEDVVEYVSIIKQNNYLQLAQDESFTDSGPLPTTTAGYKYVLTFTDYYTKFVDFYPLKDKTAGGVAHGIKTFVCRWGAPCRLLSDQGREFVAKVNTEICTQLGISRSVTSAYHPQTNGLDERTNQTLKARLAKLINEHQDNWDDYLEEIAFSIRTQKQGSTKYSPFFLMFGRHARTPME</sequence>
<accession>A0A7D9L920</accession>
<reference evidence="3" key="1">
    <citation type="submission" date="2020-04" db="EMBL/GenBank/DDBJ databases">
        <authorList>
            <person name="Alioto T."/>
            <person name="Alioto T."/>
            <person name="Gomez Garrido J."/>
        </authorList>
    </citation>
    <scope>NUCLEOTIDE SEQUENCE</scope>
    <source>
        <strain evidence="3">A484AB</strain>
    </source>
</reference>
<organism evidence="3 4">
    <name type="scientific">Paramuricea clavata</name>
    <name type="common">Red gorgonian</name>
    <name type="synonym">Violescent sea-whip</name>
    <dbReference type="NCBI Taxonomy" id="317549"/>
    <lineage>
        <taxon>Eukaryota</taxon>
        <taxon>Metazoa</taxon>
        <taxon>Cnidaria</taxon>
        <taxon>Anthozoa</taxon>
        <taxon>Octocorallia</taxon>
        <taxon>Malacalcyonacea</taxon>
        <taxon>Plexauridae</taxon>
        <taxon>Paramuricea</taxon>
    </lineage>
</organism>
<feature type="compositionally biased region" description="Pro residues" evidence="1">
    <location>
        <begin position="16"/>
        <end position="33"/>
    </location>
</feature>
<dbReference type="AlphaFoldDB" id="A0A7D9L920"/>
<dbReference type="Proteomes" id="UP001152795">
    <property type="component" value="Unassembled WGS sequence"/>
</dbReference>
<dbReference type="GO" id="GO:0015074">
    <property type="term" value="P:DNA integration"/>
    <property type="evidence" value="ECO:0007669"/>
    <property type="project" value="InterPro"/>
</dbReference>
<evidence type="ECO:0000313" key="3">
    <source>
        <dbReference type="EMBL" id="CAB4028243.1"/>
    </source>
</evidence>
<evidence type="ECO:0000313" key="4">
    <source>
        <dbReference type="Proteomes" id="UP001152795"/>
    </source>
</evidence>
<dbReference type="PROSITE" id="PS50994">
    <property type="entry name" value="INTEGRASE"/>
    <property type="match status" value="1"/>
</dbReference>
<dbReference type="OrthoDB" id="413122at2759"/>
<evidence type="ECO:0000256" key="1">
    <source>
        <dbReference type="SAM" id="MobiDB-lite"/>
    </source>
</evidence>
<feature type="region of interest" description="Disordered" evidence="1">
    <location>
        <begin position="64"/>
        <end position="87"/>
    </location>
</feature>
<feature type="domain" description="Integrase catalytic" evidence="2">
    <location>
        <begin position="213"/>
        <end position="376"/>
    </location>
</feature>
<feature type="non-terminal residue" evidence="3">
    <location>
        <position position="1"/>
    </location>
</feature>
<dbReference type="Pfam" id="PF17921">
    <property type="entry name" value="Integrase_H2C2"/>
    <property type="match status" value="1"/>
</dbReference>
<comment type="caution">
    <text evidence="3">The sequence shown here is derived from an EMBL/GenBank/DDBJ whole genome shotgun (WGS) entry which is preliminary data.</text>
</comment>
<dbReference type="PANTHER" id="PTHR37984">
    <property type="entry name" value="PROTEIN CBG26694"/>
    <property type="match status" value="1"/>
</dbReference>
<keyword evidence="4" id="KW-1185">Reference proteome</keyword>
<dbReference type="InterPro" id="IPR050951">
    <property type="entry name" value="Retrovirus_Pol_polyprotein"/>
</dbReference>
<proteinExistence type="predicted"/>
<dbReference type="Gene3D" id="3.30.420.10">
    <property type="entry name" value="Ribonuclease H-like superfamily/Ribonuclease H"/>
    <property type="match status" value="1"/>
</dbReference>
<dbReference type="Pfam" id="PF00665">
    <property type="entry name" value="rve"/>
    <property type="match status" value="1"/>
</dbReference>
<dbReference type="FunFam" id="3.30.420.10:FF:000032">
    <property type="entry name" value="Retrovirus-related Pol polyprotein from transposon 297-like Protein"/>
    <property type="match status" value="1"/>
</dbReference>
<dbReference type="Gene3D" id="1.10.340.70">
    <property type="match status" value="1"/>
</dbReference>
<evidence type="ECO:0000259" key="2">
    <source>
        <dbReference type="PROSITE" id="PS50994"/>
    </source>
</evidence>
<dbReference type="InterPro" id="IPR036397">
    <property type="entry name" value="RNaseH_sf"/>
</dbReference>
<gene>
    <name evidence="3" type="ORF">PACLA_8A040925</name>
</gene>
<dbReference type="InterPro" id="IPR012337">
    <property type="entry name" value="RNaseH-like_sf"/>
</dbReference>